<evidence type="ECO:0000313" key="3">
    <source>
        <dbReference type="Proteomes" id="UP000028782"/>
    </source>
</evidence>
<proteinExistence type="predicted"/>
<sequence>MDRIVGRDRFVSTSGGGYELVRRTLGNGHVECTVRELVTWHHAGELTEEAYQQYLEAREANAEERRQANLERAAKRAKTRVRHLCKAAGVDTLLTLTYRANMTCWATLKRHMKEFNRRMARLIPGWFYVAAFERQARGAWHVHMAVHRVPQMLKHPCGVKVKSYSVIRSVWHAVVGELGGNADLQPSKRMRAPSRIAAYLSKYMTKAFADGDAWSNRFSSSKGLSVPKPQRIRFVGWSMPDVLQAVFDDLDSVGYQFSEQLSVRLSHFKDACWFILDTNIPMREPSWAEASSSAYWG</sequence>
<evidence type="ECO:0000313" key="2">
    <source>
        <dbReference type="EMBL" id="AIJ47099.1"/>
    </source>
</evidence>
<organism evidence="2 3">
    <name type="scientific">Comamonas testosteroni TK102</name>
    <dbReference type="NCBI Taxonomy" id="1392005"/>
    <lineage>
        <taxon>Bacteria</taxon>
        <taxon>Pseudomonadati</taxon>
        <taxon>Pseudomonadota</taxon>
        <taxon>Betaproteobacteria</taxon>
        <taxon>Burkholderiales</taxon>
        <taxon>Comamonadaceae</taxon>
        <taxon>Comamonas</taxon>
    </lineage>
</organism>
<dbReference type="HOGENOM" id="CLU_935986_0_0_4"/>
<accession>A0A076PJS5</accession>
<dbReference type="AlphaFoldDB" id="A0A076PJS5"/>
<dbReference type="Proteomes" id="UP000028782">
    <property type="component" value="Chromosome"/>
</dbReference>
<gene>
    <name evidence="2" type="ORF">O987_14935</name>
</gene>
<reference evidence="2 3" key="1">
    <citation type="journal article" date="2014" name="Genome Announc.">
        <title>Complete Genome Sequence of Polychlorinated Biphenyl Degrader Comamonas testosteroni TK102 (NBRC 109938).</title>
        <authorList>
            <person name="Fukuda K."/>
            <person name="Hosoyama A."/>
            <person name="Tsuchikane K."/>
            <person name="Ohji S."/>
            <person name="Yamazoe A."/>
            <person name="Fujita N."/>
            <person name="Shintani M."/>
            <person name="Kimbara K."/>
        </authorList>
    </citation>
    <scope>NUCLEOTIDE SEQUENCE [LARGE SCALE GENOMIC DNA]</scope>
    <source>
        <strain evidence="2">TK102</strain>
    </source>
</reference>
<dbReference type="EMBL" id="CP006704">
    <property type="protein sequence ID" value="AIJ47099.1"/>
    <property type="molecule type" value="Genomic_DNA"/>
</dbReference>
<evidence type="ECO:0000259" key="1">
    <source>
        <dbReference type="Pfam" id="PF23343"/>
    </source>
</evidence>
<dbReference type="RefSeq" id="WP_051962184.1">
    <property type="nucleotide sequence ID" value="NZ_CP006704.1"/>
</dbReference>
<protein>
    <recommendedName>
        <fullName evidence="1">Replication-associated protein ORF2/G2P domain-containing protein</fullName>
    </recommendedName>
</protein>
<dbReference type="KEGG" id="ctes:O987_14935"/>
<dbReference type="InterPro" id="IPR056906">
    <property type="entry name" value="ORF2/G2P_dom"/>
</dbReference>
<name>A0A076PJS5_COMTE</name>
<dbReference type="Pfam" id="PF23343">
    <property type="entry name" value="REP_ORF2-G2P"/>
    <property type="match status" value="1"/>
</dbReference>
<feature type="domain" description="Replication-associated protein ORF2/G2P" evidence="1">
    <location>
        <begin position="92"/>
        <end position="207"/>
    </location>
</feature>